<keyword evidence="12" id="KW-1185">Reference proteome</keyword>
<keyword evidence="4" id="KW-0267">Excision nuclease</keyword>
<dbReference type="STRING" id="1586267.GCA_001418685_01947"/>
<protein>
    <recommendedName>
        <fullName evidence="7">Excinuclease cho</fullName>
    </recommendedName>
    <alternativeName>
        <fullName evidence="9">Endonuclease cho</fullName>
    </alternativeName>
    <alternativeName>
        <fullName evidence="8">UvrC homolog protein</fullName>
    </alternativeName>
</protein>
<evidence type="ECO:0000256" key="1">
    <source>
        <dbReference type="ARBA" id="ARBA00022763"/>
    </source>
</evidence>
<dbReference type="InterPro" id="IPR047296">
    <property type="entry name" value="GIY-YIG_UvrC_Cho"/>
</dbReference>
<evidence type="ECO:0000256" key="4">
    <source>
        <dbReference type="ARBA" id="ARBA00022881"/>
    </source>
</evidence>
<keyword evidence="1" id="KW-0227">DNA damage</keyword>
<evidence type="ECO:0000313" key="11">
    <source>
        <dbReference type="EMBL" id="CVK17078.1"/>
    </source>
</evidence>
<evidence type="ECO:0000259" key="10">
    <source>
        <dbReference type="PROSITE" id="PS50164"/>
    </source>
</evidence>
<dbReference type="GO" id="GO:0004518">
    <property type="term" value="F:nuclease activity"/>
    <property type="evidence" value="ECO:0007669"/>
    <property type="project" value="UniProtKB-KW"/>
</dbReference>
<feature type="domain" description="GIY-YIG" evidence="10">
    <location>
        <begin position="14"/>
        <end position="90"/>
    </location>
</feature>
<keyword evidence="5" id="KW-0234">DNA repair</keyword>
<dbReference type="Pfam" id="PF01541">
    <property type="entry name" value="GIY-YIG"/>
    <property type="match status" value="1"/>
</dbReference>
<dbReference type="SUPFAM" id="SSF82771">
    <property type="entry name" value="GIY-YIG endonuclease"/>
    <property type="match status" value="1"/>
</dbReference>
<dbReference type="GO" id="GO:0009380">
    <property type="term" value="C:excinuclease repair complex"/>
    <property type="evidence" value="ECO:0007669"/>
    <property type="project" value="TreeGrafter"/>
</dbReference>
<dbReference type="EMBL" id="FCOR01000015">
    <property type="protein sequence ID" value="CVK17078.1"/>
    <property type="molecule type" value="Genomic_DNA"/>
</dbReference>
<dbReference type="PROSITE" id="PS50164">
    <property type="entry name" value="GIY_YIG"/>
    <property type="match status" value="1"/>
</dbReference>
<evidence type="ECO:0000256" key="6">
    <source>
        <dbReference type="ARBA" id="ARBA00023236"/>
    </source>
</evidence>
<evidence type="ECO:0000256" key="8">
    <source>
        <dbReference type="ARBA" id="ARBA00042138"/>
    </source>
</evidence>
<proteinExistence type="predicted"/>
<keyword evidence="3" id="KW-0378">Hydrolase</keyword>
<dbReference type="GO" id="GO:0016787">
    <property type="term" value="F:hydrolase activity"/>
    <property type="evidence" value="ECO:0007669"/>
    <property type="project" value="UniProtKB-KW"/>
</dbReference>
<evidence type="ECO:0000256" key="3">
    <source>
        <dbReference type="ARBA" id="ARBA00022801"/>
    </source>
</evidence>
<dbReference type="GO" id="GO:0009432">
    <property type="term" value="P:SOS response"/>
    <property type="evidence" value="ECO:0007669"/>
    <property type="project" value="UniProtKB-KW"/>
</dbReference>
<keyword evidence="6" id="KW-0742">SOS response</keyword>
<organism evidence="11 12">
    <name type="scientific">Apibacter mensalis</name>
    <dbReference type="NCBI Taxonomy" id="1586267"/>
    <lineage>
        <taxon>Bacteria</taxon>
        <taxon>Pseudomonadati</taxon>
        <taxon>Bacteroidota</taxon>
        <taxon>Flavobacteriia</taxon>
        <taxon>Flavobacteriales</taxon>
        <taxon>Weeksellaceae</taxon>
        <taxon>Apibacter</taxon>
    </lineage>
</organism>
<dbReference type="AlphaFoldDB" id="A0A0X3AT70"/>
<evidence type="ECO:0000256" key="5">
    <source>
        <dbReference type="ARBA" id="ARBA00023204"/>
    </source>
</evidence>
<dbReference type="RefSeq" id="WP_055426251.1">
    <property type="nucleotide sequence ID" value="NZ_FCOR01000015.1"/>
</dbReference>
<dbReference type="Proteomes" id="UP000182761">
    <property type="component" value="Unassembled WGS sequence"/>
</dbReference>
<dbReference type="InterPro" id="IPR035901">
    <property type="entry name" value="GIY-YIG_endonuc_sf"/>
</dbReference>
<dbReference type="InterPro" id="IPR000305">
    <property type="entry name" value="GIY-YIG_endonuc"/>
</dbReference>
<dbReference type="PANTHER" id="PTHR30562:SF10">
    <property type="entry name" value="EXCINUCLEASE CHO"/>
    <property type="match status" value="1"/>
</dbReference>
<keyword evidence="2" id="KW-0228">DNA excision</keyword>
<accession>A0A0X3AT70</accession>
<dbReference type="CDD" id="cd10434">
    <property type="entry name" value="GIY-YIG_UvrC_Cho"/>
    <property type="match status" value="1"/>
</dbReference>
<name>A0A0X3AT70_9FLAO</name>
<evidence type="ECO:0000256" key="2">
    <source>
        <dbReference type="ARBA" id="ARBA00022769"/>
    </source>
</evidence>
<dbReference type="SMART" id="SM00465">
    <property type="entry name" value="GIYc"/>
    <property type="match status" value="1"/>
</dbReference>
<dbReference type="PANTHER" id="PTHR30562">
    <property type="entry name" value="UVRC/OXIDOREDUCTASE"/>
    <property type="match status" value="1"/>
</dbReference>
<evidence type="ECO:0000256" key="7">
    <source>
        <dbReference type="ARBA" id="ARBA00040756"/>
    </source>
</evidence>
<gene>
    <name evidence="11" type="ORF">Ga0061079_11544</name>
</gene>
<dbReference type="Gene3D" id="3.40.1440.10">
    <property type="entry name" value="GIY-YIG endonuclease"/>
    <property type="match status" value="1"/>
</dbReference>
<evidence type="ECO:0000256" key="9">
    <source>
        <dbReference type="ARBA" id="ARBA00042732"/>
    </source>
</evidence>
<dbReference type="InterPro" id="IPR050066">
    <property type="entry name" value="UvrABC_protein_C"/>
</dbReference>
<sequence length="268" mass="31535">MREDLKNIVTDLPTIPGVYYIYTDEERLIYIGKSNNIKKRLSQHFTCTDRKSVKIQNFASKVRYEPTGSELIALLMESEEIKYHKPIYNRAQRHSIFYYGLYPEITEEGYISLQLKKIDNRSQEINSYLSLKQGKEDLFRITETYKLCQKINGLYKTKAQCFQYTIHECLGACINKEPIQDYNKRVQQYLKKNSFPQETLLLKLPGRTKDEKGLVLIENGIYKGFGFCPKRSRKDPLTFITPKSDNKDARRILRSYLKNNKIVSLKIQ</sequence>
<dbReference type="GO" id="GO:0006289">
    <property type="term" value="P:nucleotide-excision repair"/>
    <property type="evidence" value="ECO:0007669"/>
    <property type="project" value="InterPro"/>
</dbReference>
<evidence type="ECO:0000313" key="12">
    <source>
        <dbReference type="Proteomes" id="UP000182761"/>
    </source>
</evidence>
<reference evidence="11 12" key="1">
    <citation type="submission" date="2016-01" db="EMBL/GenBank/DDBJ databases">
        <authorList>
            <person name="McClelland M."/>
            <person name="Jain A."/>
            <person name="Saraogi P."/>
            <person name="Mendelson R."/>
            <person name="Westerman R."/>
            <person name="SanMiguel P."/>
            <person name="Csonka L."/>
        </authorList>
    </citation>
    <scope>NUCLEOTIDE SEQUENCE [LARGE SCALE GENOMIC DNA]</scope>
    <source>
        <strain evidence="11 12">R-53146</strain>
    </source>
</reference>